<evidence type="ECO:0000256" key="3">
    <source>
        <dbReference type="ARBA" id="ARBA00022729"/>
    </source>
</evidence>
<dbReference type="Proteomes" id="UP000632339">
    <property type="component" value="Unassembled WGS sequence"/>
</dbReference>
<keyword evidence="9" id="KW-1185">Reference proteome</keyword>
<dbReference type="CDD" id="cd08977">
    <property type="entry name" value="SusD"/>
    <property type="match status" value="1"/>
</dbReference>
<comment type="similarity">
    <text evidence="2">Belongs to the SusD family.</text>
</comment>
<evidence type="ECO:0000256" key="2">
    <source>
        <dbReference type="ARBA" id="ARBA00006275"/>
    </source>
</evidence>
<comment type="caution">
    <text evidence="8">The sequence shown here is derived from an EMBL/GenBank/DDBJ whole genome shotgun (WGS) entry which is preliminary data.</text>
</comment>
<evidence type="ECO:0000256" key="5">
    <source>
        <dbReference type="ARBA" id="ARBA00023237"/>
    </source>
</evidence>
<reference evidence="9" key="1">
    <citation type="journal article" date="2019" name="Int. J. Syst. Evol. Microbiol.">
        <title>The Global Catalogue of Microorganisms (GCM) 10K type strain sequencing project: providing services to taxonomists for standard genome sequencing and annotation.</title>
        <authorList>
            <consortium name="The Broad Institute Genomics Platform"/>
            <consortium name="The Broad Institute Genome Sequencing Center for Infectious Disease"/>
            <person name="Wu L."/>
            <person name="Ma J."/>
        </authorList>
    </citation>
    <scope>NUCLEOTIDE SEQUENCE [LARGE SCALE GENOMIC DNA]</scope>
    <source>
        <strain evidence="9">CGMCC 1.6375</strain>
    </source>
</reference>
<feature type="domain" description="RagB/SusD" evidence="6">
    <location>
        <begin position="301"/>
        <end position="482"/>
    </location>
</feature>
<organism evidence="8 9">
    <name type="scientific">Dyadobacter beijingensis</name>
    <dbReference type="NCBI Taxonomy" id="365489"/>
    <lineage>
        <taxon>Bacteria</taxon>
        <taxon>Pseudomonadati</taxon>
        <taxon>Bacteroidota</taxon>
        <taxon>Cytophagia</taxon>
        <taxon>Cytophagales</taxon>
        <taxon>Spirosomataceae</taxon>
        <taxon>Dyadobacter</taxon>
    </lineage>
</organism>
<gene>
    <name evidence="8" type="ORF">GCM10010967_07260</name>
</gene>
<sequence>MIDMKKIFTSLFLAAVCMGCSDILEEKPKSLASENFYNTAAEAKAAVNAIYGPMRTDAALSTNYPAQLEGLADYGNSRGTQTPVSLYQGLDNTNINRVATIWDNFYQSIRNANLVIANVPKGTSMTDAEKTAFVAEAKYMRALTYFALVRNWAGVPLRTEENMTVADIPRSSVDDVYKLIVADALVAEAGLPDNPAEIGRPTKWAAKTLLSEVNLYLEKWEDSRAKAKEVIDSKKYALVAVTVSEDFQKIYGPEVVNTPEEIFYFKYNRQQGFGLVSYAHRKIGQYNYYGPGGVYAQYTDSVSNSVIKNWDFKDLRKNHIFYNVDIGLGKTSLLYRKYRDPLATGGAGNDYPWYRYADLLLFHAEADARANGKPTADGLESLNKVHRRAYGKPAEAASTVDFKLADFATLQSFIDKVVQERGYETMYEGKRWNDLKRLGIAKQRILEVKNIVVAEKHMLWPIPNSEILYNKAITAKDQNPGY</sequence>
<dbReference type="Pfam" id="PF07980">
    <property type="entry name" value="SusD_RagB"/>
    <property type="match status" value="1"/>
</dbReference>
<keyword evidence="5" id="KW-0998">Cell outer membrane</keyword>
<evidence type="ECO:0000256" key="4">
    <source>
        <dbReference type="ARBA" id="ARBA00023136"/>
    </source>
</evidence>
<dbReference type="EMBL" id="BMLI01000001">
    <property type="protein sequence ID" value="GGM78100.1"/>
    <property type="molecule type" value="Genomic_DNA"/>
</dbReference>
<evidence type="ECO:0000313" key="8">
    <source>
        <dbReference type="EMBL" id="GGM78100.1"/>
    </source>
</evidence>
<evidence type="ECO:0000256" key="1">
    <source>
        <dbReference type="ARBA" id="ARBA00004442"/>
    </source>
</evidence>
<feature type="domain" description="SusD-like N-terminal" evidence="7">
    <location>
        <begin position="91"/>
        <end position="215"/>
    </location>
</feature>
<name>A0ABQ2HGK0_9BACT</name>
<keyword evidence="4" id="KW-0472">Membrane</keyword>
<comment type="subcellular location">
    <subcellularLocation>
        <location evidence="1">Cell outer membrane</location>
    </subcellularLocation>
</comment>
<dbReference type="InterPro" id="IPR012944">
    <property type="entry name" value="SusD_RagB_dom"/>
</dbReference>
<evidence type="ECO:0000313" key="9">
    <source>
        <dbReference type="Proteomes" id="UP000632339"/>
    </source>
</evidence>
<accession>A0ABQ2HGK0</accession>
<dbReference type="SUPFAM" id="SSF48452">
    <property type="entry name" value="TPR-like"/>
    <property type="match status" value="1"/>
</dbReference>
<dbReference type="Gene3D" id="1.25.40.390">
    <property type="match status" value="1"/>
</dbReference>
<proteinExistence type="inferred from homology"/>
<evidence type="ECO:0000259" key="6">
    <source>
        <dbReference type="Pfam" id="PF07980"/>
    </source>
</evidence>
<evidence type="ECO:0000259" key="7">
    <source>
        <dbReference type="Pfam" id="PF14322"/>
    </source>
</evidence>
<dbReference type="InterPro" id="IPR033985">
    <property type="entry name" value="SusD-like_N"/>
</dbReference>
<protein>
    <submittedName>
        <fullName evidence="8">Membrane protein</fullName>
    </submittedName>
</protein>
<dbReference type="InterPro" id="IPR011990">
    <property type="entry name" value="TPR-like_helical_dom_sf"/>
</dbReference>
<dbReference type="Pfam" id="PF14322">
    <property type="entry name" value="SusD-like_3"/>
    <property type="match status" value="1"/>
</dbReference>
<keyword evidence="3" id="KW-0732">Signal</keyword>